<dbReference type="Pfam" id="PF03065">
    <property type="entry name" value="Glyco_hydro_57"/>
    <property type="match status" value="1"/>
</dbReference>
<evidence type="ECO:0000313" key="7">
    <source>
        <dbReference type="Proteomes" id="UP001161325"/>
    </source>
</evidence>
<evidence type="ECO:0000313" key="6">
    <source>
        <dbReference type="EMBL" id="GLC25553.1"/>
    </source>
</evidence>
<dbReference type="InterPro" id="IPR027291">
    <property type="entry name" value="Glyco_hydro_38_N_sf"/>
</dbReference>
<dbReference type="GO" id="GO:0005975">
    <property type="term" value="P:carbohydrate metabolic process"/>
    <property type="evidence" value="ECO:0007669"/>
    <property type="project" value="InterPro"/>
</dbReference>
<dbReference type="AlphaFoldDB" id="A0AA37QGV4"/>
<evidence type="ECO:0000256" key="4">
    <source>
        <dbReference type="SAM" id="MobiDB-lite"/>
    </source>
</evidence>
<comment type="similarity">
    <text evidence="1 3">Belongs to the glycosyl hydrolase 57 family.</text>
</comment>
<evidence type="ECO:0000256" key="3">
    <source>
        <dbReference type="RuleBase" id="RU361196"/>
    </source>
</evidence>
<dbReference type="InterPro" id="IPR011330">
    <property type="entry name" value="Glyco_hydro/deAcase_b/a-brl"/>
</dbReference>
<protein>
    <recommendedName>
        <fullName evidence="5">Glycoside hydrolase family 57 N-terminal domain-containing protein</fullName>
    </recommendedName>
</protein>
<proteinExistence type="inferred from homology"/>
<dbReference type="EMBL" id="BRXS01000003">
    <property type="protein sequence ID" value="GLC25553.1"/>
    <property type="molecule type" value="Genomic_DNA"/>
</dbReference>
<dbReference type="GO" id="GO:0003824">
    <property type="term" value="F:catalytic activity"/>
    <property type="evidence" value="ECO:0007669"/>
    <property type="project" value="InterPro"/>
</dbReference>
<dbReference type="Proteomes" id="UP001161325">
    <property type="component" value="Unassembled WGS sequence"/>
</dbReference>
<accession>A0AA37QGV4</accession>
<dbReference type="PANTHER" id="PTHR36306:SF3">
    <property type="entry name" value="GLYCOSIDE HYDROLASE FAMILY 57"/>
    <property type="match status" value="1"/>
</dbReference>
<keyword evidence="2 3" id="KW-0119">Carbohydrate metabolism</keyword>
<feature type="region of interest" description="Disordered" evidence="4">
    <location>
        <begin position="543"/>
        <end position="562"/>
    </location>
</feature>
<dbReference type="PANTHER" id="PTHR36306">
    <property type="entry name" value="ALPHA-AMYLASE-RELATED-RELATED"/>
    <property type="match status" value="1"/>
</dbReference>
<reference evidence="6" key="1">
    <citation type="submission" date="2022-08" db="EMBL/GenBank/DDBJ databases">
        <title>Draft genome sequencing of Roseisolibacter agri AW1220.</title>
        <authorList>
            <person name="Tobiishi Y."/>
            <person name="Tonouchi A."/>
        </authorList>
    </citation>
    <scope>NUCLEOTIDE SEQUENCE</scope>
    <source>
        <strain evidence="6">AW1220</strain>
    </source>
</reference>
<feature type="domain" description="Glycoside hydrolase family 57 N-terminal" evidence="5">
    <location>
        <begin position="109"/>
        <end position="267"/>
    </location>
</feature>
<dbReference type="RefSeq" id="WP_284350009.1">
    <property type="nucleotide sequence ID" value="NZ_BRXS01000003.1"/>
</dbReference>
<comment type="caution">
    <text evidence="6">The sequence shown here is derived from an EMBL/GenBank/DDBJ whole genome shotgun (WGS) entry which is preliminary data.</text>
</comment>
<evidence type="ECO:0000256" key="1">
    <source>
        <dbReference type="ARBA" id="ARBA00006821"/>
    </source>
</evidence>
<organism evidence="6 7">
    <name type="scientific">Roseisolibacter agri</name>
    <dbReference type="NCBI Taxonomy" id="2014610"/>
    <lineage>
        <taxon>Bacteria</taxon>
        <taxon>Pseudomonadati</taxon>
        <taxon>Gemmatimonadota</taxon>
        <taxon>Gemmatimonadia</taxon>
        <taxon>Gemmatimonadales</taxon>
        <taxon>Gemmatimonadaceae</taxon>
        <taxon>Roseisolibacter</taxon>
    </lineage>
</organism>
<sequence length="726" mass="77473">MRSIVVHLHLYQPPREDPWLGEIEREPEAAPDHDWTARVERTSYRALAAARVLDGEGRVRRVVETFAQASFDAAPTLLAWMADQAPATYAALVAADRASRARLGFGNALAHPYDHAILPLLSRRDKVTEVRWGIADFRRRFGRDPDGMWCPETAVDDETLDVLAEHGMRFTIVAPHQLTTLPPDGRPGRYRTAGGREIALMAYDDALARAVAFGPLLRDGRAWARRMAGDETADATGAGENAGGVASVATVAETYGHHHPFGEMALAAMLEAAAARPHVQVENFASLLARWPAAHDVALVGPSSWSCPHGVERWRRDCGCHADASTSQRWRAPLRAAVTALQHALDQRFAHDGAALFGERGLDPWTVRDAYLADGVGAVPETRDPVWARELLEMARESLRLNTSGAWFGDLLDRPEVRTMLRHAARALALGGPHHGPAAERAFLQALDDVPLDDAADANAGGTAGDLYVRHARPALPAAVRVAAGWAAVRAVGLAGEAAVPDAWRVAVEDDAGGNLAESVVTVADRRLGATARLAVRVDVPGPAGSPAAAREATDNGASEGAPFRMADVDPRAITILVRPEGGHALEVRGIPSGLAIAVKLSDVPERARHAVELALRRAVVHRLLDPDERALLAAGEATLAALVEAALVRAVQRLALDASPAAQARVHGLADLAESTGNGVPADAQTMLARVRGVVGLEVRERLAPVAWRLGFSTRAWLGESDATA</sequence>
<dbReference type="Pfam" id="PF12055">
    <property type="entry name" value="DUF3536"/>
    <property type="match status" value="2"/>
</dbReference>
<gene>
    <name evidence="6" type="ORF">rosag_20660</name>
</gene>
<dbReference type="SUPFAM" id="SSF88713">
    <property type="entry name" value="Glycoside hydrolase/deacetylase"/>
    <property type="match status" value="1"/>
</dbReference>
<dbReference type="InterPro" id="IPR052046">
    <property type="entry name" value="GH57_Enzymes"/>
</dbReference>
<dbReference type="InterPro" id="IPR021923">
    <property type="entry name" value="DUF3536"/>
</dbReference>
<dbReference type="Gene3D" id="3.20.110.10">
    <property type="entry name" value="Glycoside hydrolase 38, N terminal domain"/>
    <property type="match status" value="1"/>
</dbReference>
<keyword evidence="7" id="KW-1185">Reference proteome</keyword>
<dbReference type="InterPro" id="IPR004300">
    <property type="entry name" value="Glyco_hydro_57_N"/>
</dbReference>
<evidence type="ECO:0000259" key="5">
    <source>
        <dbReference type="Pfam" id="PF03065"/>
    </source>
</evidence>
<evidence type="ECO:0000256" key="2">
    <source>
        <dbReference type="ARBA" id="ARBA00023277"/>
    </source>
</evidence>
<name>A0AA37QGV4_9BACT</name>